<keyword evidence="4" id="KW-1185">Reference proteome</keyword>
<gene>
    <name evidence="3" type="ORF">PECAL_4P27060</name>
</gene>
<protein>
    <recommendedName>
        <fullName evidence="2">C2 domain-containing protein</fullName>
    </recommendedName>
</protein>
<name>A0A8J2SXM6_9STRA</name>
<sequence>MAAHLSQSYLVAEALSATGLKNRAVLFAMDPYVKLTALPSKRSARCRKHAGGGRNPRWGGERGRLQLALAAADDRILVEVWNQNVMTPSDRVGRCELSVAAITADPQPFQLPLDTGGEVAIRARVADSAPAVPRSGGHTLGGAAANADRRAAAAAAAERRANDWRQGGGGGQKQNARIAERREKDILVGKITELYAAKGDDPPFGLASSDLATLRRHLERMRDRK</sequence>
<evidence type="ECO:0000256" key="1">
    <source>
        <dbReference type="SAM" id="MobiDB-lite"/>
    </source>
</evidence>
<feature type="domain" description="C2" evidence="2">
    <location>
        <begin position="1"/>
        <end position="113"/>
    </location>
</feature>
<evidence type="ECO:0000259" key="2">
    <source>
        <dbReference type="PROSITE" id="PS50004"/>
    </source>
</evidence>
<dbReference type="EMBL" id="CAKKNE010000004">
    <property type="protein sequence ID" value="CAH0375374.1"/>
    <property type="molecule type" value="Genomic_DNA"/>
</dbReference>
<evidence type="ECO:0000313" key="3">
    <source>
        <dbReference type="EMBL" id="CAH0375374.1"/>
    </source>
</evidence>
<dbReference type="InterPro" id="IPR035892">
    <property type="entry name" value="C2_domain_sf"/>
</dbReference>
<dbReference type="CDD" id="cd00030">
    <property type="entry name" value="C2"/>
    <property type="match status" value="1"/>
</dbReference>
<dbReference type="SUPFAM" id="SSF49562">
    <property type="entry name" value="C2 domain (Calcium/lipid-binding domain, CaLB)"/>
    <property type="match status" value="1"/>
</dbReference>
<comment type="caution">
    <text evidence="3">The sequence shown here is derived from an EMBL/GenBank/DDBJ whole genome shotgun (WGS) entry which is preliminary data.</text>
</comment>
<dbReference type="InterPro" id="IPR000008">
    <property type="entry name" value="C2_dom"/>
</dbReference>
<dbReference type="Proteomes" id="UP000789595">
    <property type="component" value="Unassembled WGS sequence"/>
</dbReference>
<dbReference type="Gene3D" id="2.60.40.150">
    <property type="entry name" value="C2 domain"/>
    <property type="match status" value="1"/>
</dbReference>
<dbReference type="PROSITE" id="PS50004">
    <property type="entry name" value="C2"/>
    <property type="match status" value="1"/>
</dbReference>
<proteinExistence type="predicted"/>
<dbReference type="AlphaFoldDB" id="A0A8J2SXM6"/>
<organism evidence="3 4">
    <name type="scientific">Pelagomonas calceolata</name>
    <dbReference type="NCBI Taxonomy" id="35677"/>
    <lineage>
        <taxon>Eukaryota</taxon>
        <taxon>Sar</taxon>
        <taxon>Stramenopiles</taxon>
        <taxon>Ochrophyta</taxon>
        <taxon>Pelagophyceae</taxon>
        <taxon>Pelagomonadales</taxon>
        <taxon>Pelagomonadaceae</taxon>
        <taxon>Pelagomonas</taxon>
    </lineage>
</organism>
<feature type="compositionally biased region" description="Basic and acidic residues" evidence="1">
    <location>
        <begin position="153"/>
        <end position="163"/>
    </location>
</feature>
<evidence type="ECO:0000313" key="4">
    <source>
        <dbReference type="Proteomes" id="UP000789595"/>
    </source>
</evidence>
<dbReference type="Pfam" id="PF00168">
    <property type="entry name" value="C2"/>
    <property type="match status" value="1"/>
</dbReference>
<dbReference type="OrthoDB" id="76103at2759"/>
<reference evidence="3" key="1">
    <citation type="submission" date="2021-11" db="EMBL/GenBank/DDBJ databases">
        <authorList>
            <consortium name="Genoscope - CEA"/>
            <person name="William W."/>
        </authorList>
    </citation>
    <scope>NUCLEOTIDE SEQUENCE</scope>
</reference>
<accession>A0A8J2SXM6</accession>
<feature type="region of interest" description="Disordered" evidence="1">
    <location>
        <begin position="153"/>
        <end position="177"/>
    </location>
</feature>